<reference evidence="2" key="1">
    <citation type="submission" date="2023-03" db="EMBL/GenBank/DDBJ databases">
        <title>Massive genome expansion in bonnet fungi (Mycena s.s.) driven by repeated elements and novel gene families across ecological guilds.</title>
        <authorList>
            <consortium name="Lawrence Berkeley National Laboratory"/>
            <person name="Harder C.B."/>
            <person name="Miyauchi S."/>
            <person name="Viragh M."/>
            <person name="Kuo A."/>
            <person name="Thoen E."/>
            <person name="Andreopoulos B."/>
            <person name="Lu D."/>
            <person name="Skrede I."/>
            <person name="Drula E."/>
            <person name="Henrissat B."/>
            <person name="Morin E."/>
            <person name="Kohler A."/>
            <person name="Barry K."/>
            <person name="LaButti K."/>
            <person name="Morin E."/>
            <person name="Salamov A."/>
            <person name="Lipzen A."/>
            <person name="Mereny Z."/>
            <person name="Hegedus B."/>
            <person name="Baldrian P."/>
            <person name="Stursova M."/>
            <person name="Weitz H."/>
            <person name="Taylor A."/>
            <person name="Grigoriev I.V."/>
            <person name="Nagy L.G."/>
            <person name="Martin F."/>
            <person name="Kauserud H."/>
        </authorList>
    </citation>
    <scope>NUCLEOTIDE SEQUENCE</scope>
    <source>
        <strain evidence="2">CBHHK002</strain>
    </source>
</reference>
<accession>A0AAD7EAY8</accession>
<dbReference type="Proteomes" id="UP001218218">
    <property type="component" value="Unassembled WGS sequence"/>
</dbReference>
<feature type="transmembrane region" description="Helical" evidence="1">
    <location>
        <begin position="129"/>
        <end position="152"/>
    </location>
</feature>
<keyword evidence="1" id="KW-1133">Transmembrane helix</keyword>
<organism evidence="2 3">
    <name type="scientific">Mycena albidolilacea</name>
    <dbReference type="NCBI Taxonomy" id="1033008"/>
    <lineage>
        <taxon>Eukaryota</taxon>
        <taxon>Fungi</taxon>
        <taxon>Dikarya</taxon>
        <taxon>Basidiomycota</taxon>
        <taxon>Agaricomycotina</taxon>
        <taxon>Agaricomycetes</taxon>
        <taxon>Agaricomycetidae</taxon>
        <taxon>Agaricales</taxon>
        <taxon>Marasmiineae</taxon>
        <taxon>Mycenaceae</taxon>
        <taxon>Mycena</taxon>
    </lineage>
</organism>
<evidence type="ECO:0000256" key="1">
    <source>
        <dbReference type="SAM" id="Phobius"/>
    </source>
</evidence>
<sequence length="266" mass="28302">MSASRIVVYVAILAMYAISAVHSAAAWVLVKNLVGVNGQSLEALVLHLFSNPLVEAAGIALPVNTFLADCILVWRCWAVWNRKTKIIFFPAICAVAGGGMLLGFLTVGLELQMIRFSVTVLEKTLVALGTAYFVLTLVSQLSATLLIIYRIFSVTRGQTRRYSHVVEMVVESAAPNCLLLIIVLPFFVGSASLATSSSSVQTILIHSAGIGPTLIAARVAFGMARSDDEWSSGNTLPGKATGWSSASLTRVSTQLVSPSPYNLAGK</sequence>
<keyword evidence="1" id="KW-0472">Membrane</keyword>
<comment type="caution">
    <text evidence="2">The sequence shown here is derived from an EMBL/GenBank/DDBJ whole genome shotgun (WGS) entry which is preliminary data.</text>
</comment>
<keyword evidence="1" id="KW-0812">Transmembrane</keyword>
<keyword evidence="3" id="KW-1185">Reference proteome</keyword>
<name>A0AAD7EAY8_9AGAR</name>
<feature type="transmembrane region" description="Helical" evidence="1">
    <location>
        <begin position="86"/>
        <end position="109"/>
    </location>
</feature>
<feature type="transmembrane region" description="Helical" evidence="1">
    <location>
        <begin position="200"/>
        <end position="221"/>
    </location>
</feature>
<feature type="transmembrane region" description="Helical" evidence="1">
    <location>
        <begin position="173"/>
        <end position="194"/>
    </location>
</feature>
<dbReference type="AlphaFoldDB" id="A0AAD7EAY8"/>
<proteinExistence type="predicted"/>
<evidence type="ECO:0000313" key="2">
    <source>
        <dbReference type="EMBL" id="KAJ7308670.1"/>
    </source>
</evidence>
<feature type="transmembrane region" description="Helical" evidence="1">
    <location>
        <begin position="49"/>
        <end position="74"/>
    </location>
</feature>
<evidence type="ECO:0000313" key="3">
    <source>
        <dbReference type="Proteomes" id="UP001218218"/>
    </source>
</evidence>
<protein>
    <submittedName>
        <fullName evidence="2">Uncharacterized protein</fullName>
    </submittedName>
</protein>
<dbReference type="EMBL" id="JARIHO010000084">
    <property type="protein sequence ID" value="KAJ7308670.1"/>
    <property type="molecule type" value="Genomic_DNA"/>
</dbReference>
<gene>
    <name evidence="2" type="ORF">DFH08DRAFT_719612</name>
</gene>
<feature type="transmembrane region" description="Helical" evidence="1">
    <location>
        <begin position="7"/>
        <end position="29"/>
    </location>
</feature>